<evidence type="ECO:0000313" key="5">
    <source>
        <dbReference type="Proteomes" id="UP000013827"/>
    </source>
</evidence>
<dbReference type="InterPro" id="IPR013785">
    <property type="entry name" value="Aldolase_TIM"/>
</dbReference>
<keyword evidence="2" id="KW-0520">NAD</keyword>
<sequence length="287" mass="30867">WWRSIGSPTRVLAPMVNQSELAFRLLARRHGAQLCYTPMLHAANFASDEVYRQDNFDPHPSDRPLVVQFCGDVPATLLAAARHVEARCDAVEINCGCPQGIARRGHYGAFLLDEPDLIVSMVSLLASQLSVPVLVKMRTAAEAAAYKRTVELGLALQAAGCALLTLHGRTKEQRSMPCDWRAIRALKRALSIPVVANGGVEAPEDVAACLSATEADGVMSSEAASDNPAISTPPLAACSQLQVMVVEMMITTITSSPVVKAHLFKLLYMALQAHHGLRVRLGSASSF</sequence>
<dbReference type="PANTHER" id="PTHR11082:SF5">
    <property type="entry name" value="TRNA-DIHYDROURIDINE(16_17) SYNTHASE [NAD(P)(+)]-LIKE"/>
    <property type="match status" value="1"/>
</dbReference>
<dbReference type="KEGG" id="ehx:EMIHUDRAFT_43593"/>
<dbReference type="GO" id="GO:0017150">
    <property type="term" value="F:tRNA dihydrouridine synthase activity"/>
    <property type="evidence" value="ECO:0007669"/>
    <property type="project" value="TreeGrafter"/>
</dbReference>
<dbReference type="Pfam" id="PF01207">
    <property type="entry name" value="Dus"/>
    <property type="match status" value="1"/>
</dbReference>
<dbReference type="OMA" id="WDHETIN"/>
<accession>A0A0D3JZL3</accession>
<reference evidence="4" key="2">
    <citation type="submission" date="2024-10" db="UniProtKB">
        <authorList>
            <consortium name="EnsemblProtists"/>
        </authorList>
    </citation>
    <scope>IDENTIFICATION</scope>
</reference>
<protein>
    <recommendedName>
        <fullName evidence="3">DUS-like FMN-binding domain-containing protein</fullName>
    </recommendedName>
</protein>
<dbReference type="HOGENOM" id="CLU_013299_5_0_1"/>
<organism evidence="4 5">
    <name type="scientific">Emiliania huxleyi (strain CCMP1516)</name>
    <dbReference type="NCBI Taxonomy" id="280463"/>
    <lineage>
        <taxon>Eukaryota</taxon>
        <taxon>Haptista</taxon>
        <taxon>Haptophyta</taxon>
        <taxon>Prymnesiophyceae</taxon>
        <taxon>Isochrysidales</taxon>
        <taxon>Noelaerhabdaceae</taxon>
        <taxon>Emiliania</taxon>
    </lineage>
</organism>
<feature type="domain" description="DUS-like FMN-binding" evidence="3">
    <location>
        <begin position="12"/>
        <end position="240"/>
    </location>
</feature>
<dbReference type="CDD" id="cd02801">
    <property type="entry name" value="DUS_like_FMN"/>
    <property type="match status" value="1"/>
</dbReference>
<dbReference type="PaxDb" id="2903-EOD28948"/>
<dbReference type="RefSeq" id="XP_005781377.1">
    <property type="nucleotide sequence ID" value="XM_005781320.1"/>
</dbReference>
<evidence type="ECO:0000313" key="4">
    <source>
        <dbReference type="EnsemblProtists" id="EOD28948"/>
    </source>
</evidence>
<keyword evidence="5" id="KW-1185">Reference proteome</keyword>
<dbReference type="Gene3D" id="3.20.20.70">
    <property type="entry name" value="Aldolase class I"/>
    <property type="match status" value="1"/>
</dbReference>
<proteinExistence type="predicted"/>
<dbReference type="SUPFAM" id="SSF51395">
    <property type="entry name" value="FMN-linked oxidoreductases"/>
    <property type="match status" value="1"/>
</dbReference>
<evidence type="ECO:0000256" key="1">
    <source>
        <dbReference type="ARBA" id="ARBA00022857"/>
    </source>
</evidence>
<dbReference type="PANTHER" id="PTHR11082">
    <property type="entry name" value="TRNA-DIHYDROURIDINE SYNTHASE"/>
    <property type="match status" value="1"/>
</dbReference>
<dbReference type="GeneID" id="17274493"/>
<evidence type="ECO:0000256" key="2">
    <source>
        <dbReference type="ARBA" id="ARBA00023027"/>
    </source>
</evidence>
<dbReference type="eggNOG" id="KOG2335">
    <property type="taxonomic scope" value="Eukaryota"/>
</dbReference>
<dbReference type="Proteomes" id="UP000013827">
    <property type="component" value="Unassembled WGS sequence"/>
</dbReference>
<dbReference type="InterPro" id="IPR035587">
    <property type="entry name" value="DUS-like_FMN-bd"/>
</dbReference>
<evidence type="ECO:0000259" key="3">
    <source>
        <dbReference type="Pfam" id="PF01207"/>
    </source>
</evidence>
<dbReference type="AlphaFoldDB" id="A0A0D3JZL3"/>
<dbReference type="EnsemblProtists" id="EOD28948">
    <property type="protein sequence ID" value="EOD28948"/>
    <property type="gene ID" value="EMIHUDRAFT_43593"/>
</dbReference>
<name>A0A0D3JZL3_EMIH1</name>
<keyword evidence="1" id="KW-0521">NADP</keyword>
<reference evidence="5" key="1">
    <citation type="journal article" date="2013" name="Nature">
        <title>Pan genome of the phytoplankton Emiliania underpins its global distribution.</title>
        <authorList>
            <person name="Read B.A."/>
            <person name="Kegel J."/>
            <person name="Klute M.J."/>
            <person name="Kuo A."/>
            <person name="Lefebvre S.C."/>
            <person name="Maumus F."/>
            <person name="Mayer C."/>
            <person name="Miller J."/>
            <person name="Monier A."/>
            <person name="Salamov A."/>
            <person name="Young J."/>
            <person name="Aguilar M."/>
            <person name="Claverie J.M."/>
            <person name="Frickenhaus S."/>
            <person name="Gonzalez K."/>
            <person name="Herman E.K."/>
            <person name="Lin Y.C."/>
            <person name="Napier J."/>
            <person name="Ogata H."/>
            <person name="Sarno A.F."/>
            <person name="Shmutz J."/>
            <person name="Schroeder D."/>
            <person name="de Vargas C."/>
            <person name="Verret F."/>
            <person name="von Dassow P."/>
            <person name="Valentin K."/>
            <person name="Van de Peer Y."/>
            <person name="Wheeler G."/>
            <person name="Dacks J.B."/>
            <person name="Delwiche C.F."/>
            <person name="Dyhrman S.T."/>
            <person name="Glockner G."/>
            <person name="John U."/>
            <person name="Richards T."/>
            <person name="Worden A.Z."/>
            <person name="Zhang X."/>
            <person name="Grigoriev I.V."/>
            <person name="Allen A.E."/>
            <person name="Bidle K."/>
            <person name="Borodovsky M."/>
            <person name="Bowler C."/>
            <person name="Brownlee C."/>
            <person name="Cock J.M."/>
            <person name="Elias M."/>
            <person name="Gladyshev V.N."/>
            <person name="Groth M."/>
            <person name="Guda C."/>
            <person name="Hadaegh A."/>
            <person name="Iglesias-Rodriguez M.D."/>
            <person name="Jenkins J."/>
            <person name="Jones B.M."/>
            <person name="Lawson T."/>
            <person name="Leese F."/>
            <person name="Lindquist E."/>
            <person name="Lobanov A."/>
            <person name="Lomsadze A."/>
            <person name="Malik S.B."/>
            <person name="Marsh M.E."/>
            <person name="Mackinder L."/>
            <person name="Mock T."/>
            <person name="Mueller-Roeber B."/>
            <person name="Pagarete A."/>
            <person name="Parker M."/>
            <person name="Probert I."/>
            <person name="Quesneville H."/>
            <person name="Raines C."/>
            <person name="Rensing S.A."/>
            <person name="Riano-Pachon D.M."/>
            <person name="Richier S."/>
            <person name="Rokitta S."/>
            <person name="Shiraiwa Y."/>
            <person name="Soanes D.M."/>
            <person name="van der Giezen M."/>
            <person name="Wahlund T.M."/>
            <person name="Williams B."/>
            <person name="Wilson W."/>
            <person name="Wolfe G."/>
            <person name="Wurch L.L."/>
        </authorList>
    </citation>
    <scope>NUCLEOTIDE SEQUENCE</scope>
</reference>